<evidence type="ECO:0000259" key="1">
    <source>
        <dbReference type="Pfam" id="PF18029"/>
    </source>
</evidence>
<dbReference type="RefSeq" id="WP_376839497.1">
    <property type="nucleotide sequence ID" value="NZ_JBHMAU010000043.1"/>
</dbReference>
<gene>
    <name evidence="2" type="ORF">ACFFN1_05900</name>
</gene>
<dbReference type="PANTHER" id="PTHR35908">
    <property type="entry name" value="HYPOTHETICAL FUSION PROTEIN"/>
    <property type="match status" value="1"/>
</dbReference>
<dbReference type="Proteomes" id="UP001589707">
    <property type="component" value="Unassembled WGS sequence"/>
</dbReference>
<proteinExistence type="predicted"/>
<evidence type="ECO:0000313" key="2">
    <source>
        <dbReference type="EMBL" id="MFB9775940.1"/>
    </source>
</evidence>
<accession>A0ABV5X0I5</accession>
<evidence type="ECO:0000313" key="3">
    <source>
        <dbReference type="Proteomes" id="UP001589707"/>
    </source>
</evidence>
<sequence>MARTFTVTFDAGDPKALGDFWQLALDYVREPPPDGYATWEEQLQAWNLPPEHRNDANASVDPTGTGPRLFFQKMPEGKTVKNRIHLDVHVGDRGPGEAMDIEAMHAHAERLVEAGAAFIGEFHDPPGHWLLMHDPEDNEFCMV</sequence>
<comment type="caution">
    <text evidence="2">The sequence shown here is derived from an EMBL/GenBank/DDBJ whole genome shotgun (WGS) entry which is preliminary data.</text>
</comment>
<dbReference type="Gene3D" id="3.10.180.10">
    <property type="entry name" value="2,3-Dihydroxybiphenyl 1,2-Dioxygenase, domain 1"/>
    <property type="match status" value="1"/>
</dbReference>
<protein>
    <submittedName>
        <fullName evidence="2">VOC family protein</fullName>
    </submittedName>
</protein>
<keyword evidence="3" id="KW-1185">Reference proteome</keyword>
<dbReference type="PANTHER" id="PTHR35908:SF1">
    <property type="entry name" value="CONSERVED PROTEIN"/>
    <property type="match status" value="1"/>
</dbReference>
<dbReference type="InterPro" id="IPR029068">
    <property type="entry name" value="Glyas_Bleomycin-R_OHBP_Dase"/>
</dbReference>
<organism evidence="2 3">
    <name type="scientific">Brevibacterium otitidis</name>
    <dbReference type="NCBI Taxonomy" id="53364"/>
    <lineage>
        <taxon>Bacteria</taxon>
        <taxon>Bacillati</taxon>
        <taxon>Actinomycetota</taxon>
        <taxon>Actinomycetes</taxon>
        <taxon>Micrococcales</taxon>
        <taxon>Brevibacteriaceae</taxon>
        <taxon>Brevibacterium</taxon>
    </lineage>
</organism>
<dbReference type="Pfam" id="PF18029">
    <property type="entry name" value="Glyoxalase_6"/>
    <property type="match status" value="1"/>
</dbReference>
<reference evidence="2 3" key="1">
    <citation type="submission" date="2024-09" db="EMBL/GenBank/DDBJ databases">
        <authorList>
            <person name="Sun Q."/>
            <person name="Mori K."/>
        </authorList>
    </citation>
    <scope>NUCLEOTIDE SEQUENCE [LARGE SCALE GENOMIC DNA]</scope>
    <source>
        <strain evidence="2 3">JCM 11683</strain>
    </source>
</reference>
<dbReference type="EMBL" id="JBHMAU010000043">
    <property type="protein sequence ID" value="MFB9775940.1"/>
    <property type="molecule type" value="Genomic_DNA"/>
</dbReference>
<feature type="domain" description="Glyoxalase-like" evidence="1">
    <location>
        <begin position="7"/>
        <end position="143"/>
    </location>
</feature>
<name>A0ABV5X0I5_9MICO</name>
<dbReference type="SUPFAM" id="SSF54593">
    <property type="entry name" value="Glyoxalase/Bleomycin resistance protein/Dihydroxybiphenyl dioxygenase"/>
    <property type="match status" value="1"/>
</dbReference>
<dbReference type="InterPro" id="IPR041581">
    <property type="entry name" value="Glyoxalase_6"/>
</dbReference>